<evidence type="ECO:0000313" key="3">
    <source>
        <dbReference type="Proteomes" id="UP000784294"/>
    </source>
</evidence>
<comment type="caution">
    <text evidence="2">The sequence shown here is derived from an EMBL/GenBank/DDBJ whole genome shotgun (WGS) entry which is preliminary data.</text>
</comment>
<feature type="region of interest" description="Disordered" evidence="1">
    <location>
        <begin position="30"/>
        <end position="50"/>
    </location>
</feature>
<sequence>MEHTSPNDNYPVDAITGGFGLSTFSPSQRLLVSPTDGPGSGGWLTSGVERCGVGEEDGGVDVSCISSSFVSSSSPASSPSCE</sequence>
<accession>A0A3S5A667</accession>
<protein>
    <submittedName>
        <fullName evidence="2">Uncharacterized protein</fullName>
    </submittedName>
</protein>
<evidence type="ECO:0000256" key="1">
    <source>
        <dbReference type="SAM" id="MobiDB-lite"/>
    </source>
</evidence>
<feature type="non-terminal residue" evidence="2">
    <location>
        <position position="82"/>
    </location>
</feature>
<gene>
    <name evidence="2" type="ORF">PXEA_LOCUS14368</name>
</gene>
<keyword evidence="3" id="KW-1185">Reference proteome</keyword>
<organism evidence="2 3">
    <name type="scientific">Protopolystoma xenopodis</name>
    <dbReference type="NCBI Taxonomy" id="117903"/>
    <lineage>
        <taxon>Eukaryota</taxon>
        <taxon>Metazoa</taxon>
        <taxon>Spiralia</taxon>
        <taxon>Lophotrochozoa</taxon>
        <taxon>Platyhelminthes</taxon>
        <taxon>Monogenea</taxon>
        <taxon>Polyopisthocotylea</taxon>
        <taxon>Polystomatidea</taxon>
        <taxon>Polystomatidae</taxon>
        <taxon>Protopolystoma</taxon>
    </lineage>
</organism>
<dbReference type="AlphaFoldDB" id="A0A3S5A667"/>
<dbReference type="EMBL" id="CAAALY010048628">
    <property type="protein sequence ID" value="VEL20928.1"/>
    <property type="molecule type" value="Genomic_DNA"/>
</dbReference>
<reference evidence="2" key="1">
    <citation type="submission" date="2018-11" db="EMBL/GenBank/DDBJ databases">
        <authorList>
            <consortium name="Pathogen Informatics"/>
        </authorList>
    </citation>
    <scope>NUCLEOTIDE SEQUENCE</scope>
</reference>
<dbReference type="Proteomes" id="UP000784294">
    <property type="component" value="Unassembled WGS sequence"/>
</dbReference>
<proteinExistence type="predicted"/>
<evidence type="ECO:0000313" key="2">
    <source>
        <dbReference type="EMBL" id="VEL20928.1"/>
    </source>
</evidence>
<name>A0A3S5A667_9PLAT</name>